<keyword evidence="1" id="KW-0732">Signal</keyword>
<proteinExistence type="predicted"/>
<sequence>MLRFVLLLLPFSIPSIRCSCFVQTSWKTIRPALQFVNPCPTIDACESYCLAMSECTAFAFVNEKCALLGADSGKPLICNTGNVSCWLRTAACDATTTTTTTAATT</sequence>
<gene>
    <name evidence="3" type="ORF">PENTCL1PPCAC_9781</name>
</gene>
<feature type="domain" description="Apple" evidence="2">
    <location>
        <begin position="18"/>
        <end position="92"/>
    </location>
</feature>
<accession>A0AAV5T7D8</accession>
<reference evidence="3" key="1">
    <citation type="submission" date="2023-10" db="EMBL/GenBank/DDBJ databases">
        <title>Genome assembly of Pristionchus species.</title>
        <authorList>
            <person name="Yoshida K."/>
            <person name="Sommer R.J."/>
        </authorList>
    </citation>
    <scope>NUCLEOTIDE SEQUENCE</scope>
    <source>
        <strain evidence="3">RS0144</strain>
    </source>
</reference>
<organism evidence="3 4">
    <name type="scientific">Pristionchus entomophagus</name>
    <dbReference type="NCBI Taxonomy" id="358040"/>
    <lineage>
        <taxon>Eukaryota</taxon>
        <taxon>Metazoa</taxon>
        <taxon>Ecdysozoa</taxon>
        <taxon>Nematoda</taxon>
        <taxon>Chromadorea</taxon>
        <taxon>Rhabditida</taxon>
        <taxon>Rhabditina</taxon>
        <taxon>Diplogasteromorpha</taxon>
        <taxon>Diplogasteroidea</taxon>
        <taxon>Neodiplogasteridae</taxon>
        <taxon>Pristionchus</taxon>
    </lineage>
</organism>
<dbReference type="EMBL" id="BTSX01000003">
    <property type="protein sequence ID" value="GMS87606.1"/>
    <property type="molecule type" value="Genomic_DNA"/>
</dbReference>
<dbReference type="AlphaFoldDB" id="A0AAV5T7D8"/>
<feature type="chain" id="PRO_5043517888" description="Apple domain-containing protein" evidence="1">
    <location>
        <begin position="19"/>
        <end position="105"/>
    </location>
</feature>
<evidence type="ECO:0000256" key="1">
    <source>
        <dbReference type="SAM" id="SignalP"/>
    </source>
</evidence>
<feature type="non-terminal residue" evidence="3">
    <location>
        <position position="105"/>
    </location>
</feature>
<name>A0AAV5T7D8_9BILA</name>
<dbReference type="InterPro" id="IPR003609">
    <property type="entry name" value="Pan_app"/>
</dbReference>
<feature type="signal peptide" evidence="1">
    <location>
        <begin position="1"/>
        <end position="18"/>
    </location>
</feature>
<comment type="caution">
    <text evidence="3">The sequence shown here is derived from an EMBL/GenBank/DDBJ whole genome shotgun (WGS) entry which is preliminary data.</text>
</comment>
<keyword evidence="4" id="KW-1185">Reference proteome</keyword>
<evidence type="ECO:0000313" key="4">
    <source>
        <dbReference type="Proteomes" id="UP001432027"/>
    </source>
</evidence>
<dbReference type="PROSITE" id="PS50948">
    <property type="entry name" value="PAN"/>
    <property type="match status" value="1"/>
</dbReference>
<protein>
    <recommendedName>
        <fullName evidence="2">Apple domain-containing protein</fullName>
    </recommendedName>
</protein>
<evidence type="ECO:0000259" key="2">
    <source>
        <dbReference type="PROSITE" id="PS50948"/>
    </source>
</evidence>
<dbReference type="Proteomes" id="UP001432027">
    <property type="component" value="Unassembled WGS sequence"/>
</dbReference>
<evidence type="ECO:0000313" key="3">
    <source>
        <dbReference type="EMBL" id="GMS87606.1"/>
    </source>
</evidence>